<evidence type="ECO:0000313" key="9">
    <source>
        <dbReference type="Proteomes" id="UP001520654"/>
    </source>
</evidence>
<evidence type="ECO:0000256" key="6">
    <source>
        <dbReference type="PROSITE-ProRule" id="PRU01016"/>
    </source>
</evidence>
<dbReference type="InterPro" id="IPR029063">
    <property type="entry name" value="SAM-dependent_MTases_sf"/>
</dbReference>
<proteinExistence type="inferred from homology"/>
<evidence type="ECO:0000256" key="7">
    <source>
        <dbReference type="RuleBase" id="RU000416"/>
    </source>
</evidence>
<protein>
    <recommendedName>
        <fullName evidence="1">DNA (cytosine-5-)-methyltransferase</fullName>
        <ecNumber evidence="1">2.1.1.37</ecNumber>
    </recommendedName>
</protein>
<evidence type="ECO:0000256" key="4">
    <source>
        <dbReference type="ARBA" id="ARBA00022691"/>
    </source>
</evidence>
<comment type="caution">
    <text evidence="6">Lacks conserved residue(s) required for the propagation of feature annotation.</text>
</comment>
<comment type="similarity">
    <text evidence="6 7">Belongs to the class I-like SAM-binding methyltransferase superfamily. C5-methyltransferase family.</text>
</comment>
<dbReference type="Pfam" id="PF00145">
    <property type="entry name" value="DNA_methylase"/>
    <property type="match status" value="1"/>
</dbReference>
<keyword evidence="5" id="KW-0680">Restriction system</keyword>
<evidence type="ECO:0000256" key="2">
    <source>
        <dbReference type="ARBA" id="ARBA00022603"/>
    </source>
</evidence>
<dbReference type="EMBL" id="JAINUL010000001">
    <property type="protein sequence ID" value="MCC0098006.1"/>
    <property type="molecule type" value="Genomic_DNA"/>
</dbReference>
<evidence type="ECO:0000256" key="5">
    <source>
        <dbReference type="ARBA" id="ARBA00022747"/>
    </source>
</evidence>
<dbReference type="PANTHER" id="PTHR10629:SF52">
    <property type="entry name" value="DNA (CYTOSINE-5)-METHYLTRANSFERASE 1"/>
    <property type="match status" value="1"/>
</dbReference>
<dbReference type="PROSITE" id="PS51679">
    <property type="entry name" value="SAM_MT_C5"/>
    <property type="match status" value="1"/>
</dbReference>
<keyword evidence="2 6" id="KW-0489">Methyltransferase</keyword>
<keyword evidence="3 6" id="KW-0808">Transferase</keyword>
<dbReference type="PRINTS" id="PR00105">
    <property type="entry name" value="C5METTRFRASE"/>
</dbReference>
<reference evidence="8 9" key="1">
    <citation type="submission" date="2021-08" db="EMBL/GenBank/DDBJ databases">
        <title>Genomic Architecture of Streptomyces flavotricini NGL1 and Streptomyces erythrochromogenes HMS4 With Differential Plant Beneficial attributes and laccase production capabilities.</title>
        <authorList>
            <person name="Salwan R."/>
            <person name="Kaur R."/>
            <person name="Sharma V."/>
        </authorList>
    </citation>
    <scope>NUCLEOTIDE SEQUENCE [LARGE SCALE GENOMIC DNA]</scope>
    <source>
        <strain evidence="8 9">NGL1</strain>
    </source>
</reference>
<dbReference type="Gene3D" id="3.40.50.150">
    <property type="entry name" value="Vaccinia Virus protein VP39"/>
    <property type="match status" value="1"/>
</dbReference>
<evidence type="ECO:0000256" key="1">
    <source>
        <dbReference type="ARBA" id="ARBA00011975"/>
    </source>
</evidence>
<keyword evidence="4 6" id="KW-0949">S-adenosyl-L-methionine</keyword>
<name>A0ABS8EA23_9ACTN</name>
<evidence type="ECO:0000313" key="8">
    <source>
        <dbReference type="EMBL" id="MCC0098006.1"/>
    </source>
</evidence>
<dbReference type="SUPFAM" id="SSF53335">
    <property type="entry name" value="S-adenosyl-L-methionine-dependent methyltransferases"/>
    <property type="match status" value="1"/>
</dbReference>
<evidence type="ECO:0000256" key="3">
    <source>
        <dbReference type="ARBA" id="ARBA00022679"/>
    </source>
</evidence>
<dbReference type="GO" id="GO:0032259">
    <property type="term" value="P:methylation"/>
    <property type="evidence" value="ECO:0007669"/>
    <property type="project" value="UniProtKB-KW"/>
</dbReference>
<gene>
    <name evidence="8" type="ORF">K7B10_25165</name>
</gene>
<keyword evidence="9" id="KW-1185">Reference proteome</keyword>
<sequence>MLANESLKSLEICAGAGGMALGLESVGFEPAALVEKDVRTCETLAVNRPHWNVIRTSLEEFEPGEHTQVYDVDLLSAGMPRIKSAATAKRPEDLEERELFRCALYLVGPVQPRAVLFDNVPEMVHGDAFAAEREEIRKELEHLGYRLHWRILNAKDFGVPQDREHGLMVAVKEEYADGYRWPDPSPEAPTVGDVLHASMRARRWAHADEWRAHARRVAPTLVGGSDRRGGADLGLSGSKTIWRALGINGGTVANADAQEDLKSRDKPSVLWDLSSKGWELEAEPHEMPALTVAQAALVQGFPGAWRFHGLKTHAYRQVGHAVPPPLAAAVGRQIARALQATGAADG</sequence>
<organism evidence="8 9">
    <name type="scientific">Streptomyces flavotricini</name>
    <dbReference type="NCBI Taxonomy" id="66888"/>
    <lineage>
        <taxon>Bacteria</taxon>
        <taxon>Bacillati</taxon>
        <taxon>Actinomycetota</taxon>
        <taxon>Actinomycetes</taxon>
        <taxon>Kitasatosporales</taxon>
        <taxon>Streptomycetaceae</taxon>
        <taxon>Streptomyces</taxon>
    </lineage>
</organism>
<dbReference type="Proteomes" id="UP001520654">
    <property type="component" value="Unassembled WGS sequence"/>
</dbReference>
<dbReference type="Gene3D" id="3.90.120.10">
    <property type="entry name" value="DNA Methylase, subunit A, domain 2"/>
    <property type="match status" value="1"/>
</dbReference>
<dbReference type="GO" id="GO:0008168">
    <property type="term" value="F:methyltransferase activity"/>
    <property type="evidence" value="ECO:0007669"/>
    <property type="project" value="UniProtKB-KW"/>
</dbReference>
<dbReference type="InterPro" id="IPR050390">
    <property type="entry name" value="C5-Methyltransferase"/>
</dbReference>
<dbReference type="NCBIfam" id="TIGR00675">
    <property type="entry name" value="dcm"/>
    <property type="match status" value="1"/>
</dbReference>
<comment type="caution">
    <text evidence="8">The sequence shown here is derived from an EMBL/GenBank/DDBJ whole genome shotgun (WGS) entry which is preliminary data.</text>
</comment>
<dbReference type="InterPro" id="IPR001525">
    <property type="entry name" value="C5_MeTfrase"/>
</dbReference>
<dbReference type="PANTHER" id="PTHR10629">
    <property type="entry name" value="CYTOSINE-SPECIFIC METHYLTRANSFERASE"/>
    <property type="match status" value="1"/>
</dbReference>
<accession>A0ABS8EA23</accession>
<dbReference type="EC" id="2.1.1.37" evidence="1"/>